<protein>
    <submittedName>
        <fullName evidence="2">Uncharacterized protein</fullName>
    </submittedName>
</protein>
<gene>
    <name evidence="2" type="ORF">GWI33_009266</name>
</gene>
<evidence type="ECO:0000313" key="2">
    <source>
        <dbReference type="EMBL" id="KAF7277719.1"/>
    </source>
</evidence>
<proteinExistence type="predicted"/>
<evidence type="ECO:0000313" key="3">
    <source>
        <dbReference type="Proteomes" id="UP000625711"/>
    </source>
</evidence>
<accession>A0A834IBR0</accession>
<feature type="region of interest" description="Disordered" evidence="1">
    <location>
        <begin position="1"/>
        <end position="24"/>
    </location>
</feature>
<feature type="compositionally biased region" description="Basic and acidic residues" evidence="1">
    <location>
        <begin position="1"/>
        <end position="19"/>
    </location>
</feature>
<dbReference type="EMBL" id="JAACXV010000414">
    <property type="protein sequence ID" value="KAF7277719.1"/>
    <property type="molecule type" value="Genomic_DNA"/>
</dbReference>
<dbReference type="Proteomes" id="UP000625711">
    <property type="component" value="Unassembled WGS sequence"/>
</dbReference>
<keyword evidence="3" id="KW-1185">Reference proteome</keyword>
<name>A0A834IBR0_RHYFE</name>
<reference evidence="2" key="1">
    <citation type="submission" date="2020-08" db="EMBL/GenBank/DDBJ databases">
        <title>Genome sequencing and assembly of the red palm weevil Rhynchophorus ferrugineus.</title>
        <authorList>
            <person name="Dias G.B."/>
            <person name="Bergman C.M."/>
            <person name="Manee M."/>
        </authorList>
    </citation>
    <scope>NUCLEOTIDE SEQUENCE</scope>
    <source>
        <strain evidence="2">AA-2017</strain>
        <tissue evidence="2">Whole larva</tissue>
    </source>
</reference>
<sequence>MSEKTAGKTSSEDRRENVPRVDPSGIDLHKRVLTRNPVHKLIPELGVVYGFRTSSASRRRLVDEYRPNQSGLRSTRNYPNFVDANALCLR</sequence>
<dbReference type="AlphaFoldDB" id="A0A834IBR0"/>
<comment type="caution">
    <text evidence="2">The sequence shown here is derived from an EMBL/GenBank/DDBJ whole genome shotgun (WGS) entry which is preliminary data.</text>
</comment>
<evidence type="ECO:0000256" key="1">
    <source>
        <dbReference type="SAM" id="MobiDB-lite"/>
    </source>
</evidence>
<organism evidence="2 3">
    <name type="scientific">Rhynchophorus ferrugineus</name>
    <name type="common">Red palm weevil</name>
    <name type="synonym">Curculio ferrugineus</name>
    <dbReference type="NCBI Taxonomy" id="354439"/>
    <lineage>
        <taxon>Eukaryota</taxon>
        <taxon>Metazoa</taxon>
        <taxon>Ecdysozoa</taxon>
        <taxon>Arthropoda</taxon>
        <taxon>Hexapoda</taxon>
        <taxon>Insecta</taxon>
        <taxon>Pterygota</taxon>
        <taxon>Neoptera</taxon>
        <taxon>Endopterygota</taxon>
        <taxon>Coleoptera</taxon>
        <taxon>Polyphaga</taxon>
        <taxon>Cucujiformia</taxon>
        <taxon>Curculionidae</taxon>
        <taxon>Dryophthorinae</taxon>
        <taxon>Rhynchophorus</taxon>
    </lineage>
</organism>